<protein>
    <recommendedName>
        <fullName evidence="3">SHS2 domain-containing protein</fullName>
    </recommendedName>
</protein>
<dbReference type="NCBIfam" id="TIGR01175">
    <property type="entry name" value="pilM"/>
    <property type="match status" value="1"/>
</dbReference>
<sequence>MAIGLDLETDSIKAADISGKDKSLDNYKIIHLDLGEDLKTRLKNGLKKMFSAHLANKRLVNIGVGGPSVVVRYPTLPKMPREELAGAMKFELEQHIPFKKDEVEYDFQVLEEFSPDSKTMKIALAAVKKELIEEKIKTISEAGLKISTIDTNSTALINAFTNSNPAGKGEAAALINIGSEISNINVLKGKEPFLSRDIQFGRLTIIDLLAKDKNDCSLNEANNLLQTEGQREEILELARETLESLINEIRLSFSYYERQFGETISKIYLSGGITALLQSFFQEHLGIPVLSWNPTLNLKVNTNLKDIEADTGKLAVAIGLALCE</sequence>
<name>A0A2M7E7P5_9BACT</name>
<accession>A0A2M7E7P5</accession>
<dbReference type="Proteomes" id="UP000228886">
    <property type="component" value="Unassembled WGS sequence"/>
</dbReference>
<dbReference type="InterPro" id="IPR005883">
    <property type="entry name" value="PilM"/>
</dbReference>
<comment type="caution">
    <text evidence="1">The sequence shown here is derived from an EMBL/GenBank/DDBJ whole genome shotgun (WGS) entry which is preliminary data.</text>
</comment>
<organism evidence="1 2">
    <name type="scientific">bacterium (Candidatus Ratteibacteria) CG01_land_8_20_14_3_00_40_19</name>
    <dbReference type="NCBI Taxonomy" id="2014290"/>
    <lineage>
        <taxon>Bacteria</taxon>
        <taxon>Candidatus Ratteibacteria</taxon>
    </lineage>
</organism>
<dbReference type="PIRSF" id="PIRSF019169">
    <property type="entry name" value="PilM"/>
    <property type="match status" value="1"/>
</dbReference>
<dbReference type="InterPro" id="IPR050696">
    <property type="entry name" value="FtsA/MreB"/>
</dbReference>
<evidence type="ECO:0000313" key="2">
    <source>
        <dbReference type="Proteomes" id="UP000228886"/>
    </source>
</evidence>
<dbReference type="PANTHER" id="PTHR32432:SF3">
    <property type="entry name" value="ETHANOLAMINE UTILIZATION PROTEIN EUTJ"/>
    <property type="match status" value="1"/>
</dbReference>
<dbReference type="CDD" id="cd24049">
    <property type="entry name" value="ASKHA_NBD_PilM"/>
    <property type="match status" value="1"/>
</dbReference>
<dbReference type="EMBL" id="PETL01000281">
    <property type="protein sequence ID" value="PIV63725.1"/>
    <property type="molecule type" value="Genomic_DNA"/>
</dbReference>
<dbReference type="Pfam" id="PF11104">
    <property type="entry name" value="PilM_2"/>
    <property type="match status" value="1"/>
</dbReference>
<dbReference type="PANTHER" id="PTHR32432">
    <property type="entry name" value="CELL DIVISION PROTEIN FTSA-RELATED"/>
    <property type="match status" value="1"/>
</dbReference>
<dbReference type="Gene3D" id="3.30.1490.300">
    <property type="match status" value="1"/>
</dbReference>
<dbReference type="InterPro" id="IPR043129">
    <property type="entry name" value="ATPase_NBD"/>
</dbReference>
<proteinExistence type="predicted"/>
<gene>
    <name evidence="1" type="ORF">COS11_05905</name>
</gene>
<dbReference type="SUPFAM" id="SSF53067">
    <property type="entry name" value="Actin-like ATPase domain"/>
    <property type="match status" value="2"/>
</dbReference>
<dbReference type="Gene3D" id="3.30.420.40">
    <property type="match status" value="2"/>
</dbReference>
<evidence type="ECO:0008006" key="3">
    <source>
        <dbReference type="Google" id="ProtNLM"/>
    </source>
</evidence>
<dbReference type="AlphaFoldDB" id="A0A2M7E7P5"/>
<reference evidence="2" key="1">
    <citation type="submission" date="2017-09" db="EMBL/GenBank/DDBJ databases">
        <title>Depth-based differentiation of microbial function through sediment-hosted aquifers and enrichment of novel symbionts in the deep terrestrial subsurface.</title>
        <authorList>
            <person name="Probst A.J."/>
            <person name="Ladd B."/>
            <person name="Jarett J.K."/>
            <person name="Geller-Mcgrath D.E."/>
            <person name="Sieber C.M.K."/>
            <person name="Emerson J.B."/>
            <person name="Anantharaman K."/>
            <person name="Thomas B.C."/>
            <person name="Malmstrom R."/>
            <person name="Stieglmeier M."/>
            <person name="Klingl A."/>
            <person name="Woyke T."/>
            <person name="Ryan C.M."/>
            <person name="Banfield J.F."/>
        </authorList>
    </citation>
    <scope>NUCLEOTIDE SEQUENCE [LARGE SCALE GENOMIC DNA]</scope>
</reference>
<evidence type="ECO:0000313" key="1">
    <source>
        <dbReference type="EMBL" id="PIV63725.1"/>
    </source>
</evidence>